<evidence type="ECO:0000313" key="8">
    <source>
        <dbReference type="Proteomes" id="UP000050139"/>
    </source>
</evidence>
<gene>
    <name evidence="4" type="ORF">A4S10_00381</name>
    <name evidence="6" type="ORF">DKC2_0387</name>
    <name evidence="5" type="ORF">DSJ38_05175</name>
    <name evidence="1" type="ORF">ERS027661_02886</name>
    <name evidence="2" type="ORF">ERS094118_00589</name>
    <name evidence="3" type="ORF">J8J21_05570</name>
</gene>
<reference evidence="4 9" key="5">
    <citation type="submission" date="2017-02" db="EMBL/GenBank/DDBJ databases">
        <title>Protein polymorphisms may explain contrasting epidemiological fitness of two variants of a multidrug-resistant Mycobacterium tuberculosis strain.</title>
        <authorList>
            <person name="Bigi M.M."/>
            <person name="Lopez B."/>
            <person name="Blanco F.C."/>
            <person name="Sasiain M.C."/>
            <person name="De La Barrera S."/>
            <person name="Ritacco V."/>
            <person name="Bigi F."/>
            <person name="Soria M.A."/>
        </authorList>
    </citation>
    <scope>NUCLEOTIDE SEQUENCE [LARGE SCALE GENOMIC DNA]</scope>
    <source>
        <strain evidence="4 9">6548</strain>
    </source>
</reference>
<dbReference type="Proteomes" id="UP000671119">
    <property type="component" value="Unassembled WGS sequence"/>
</dbReference>
<evidence type="ECO:0000313" key="6">
    <source>
        <dbReference type="EMBL" id="VCU48584.1"/>
    </source>
</evidence>
<dbReference type="EMBL" id="LR027516">
    <property type="protein sequence ID" value="VCU48584.1"/>
    <property type="molecule type" value="Genomic_DNA"/>
</dbReference>
<evidence type="ECO:0000313" key="12">
    <source>
        <dbReference type="Proteomes" id="UP000671119"/>
    </source>
</evidence>
<evidence type="ECO:0000313" key="9">
    <source>
        <dbReference type="Proteomes" id="UP000189452"/>
    </source>
</evidence>
<dbReference type="AlphaFoldDB" id="A0A045INN2"/>
<name>A0A045INN2_MYCTX</name>
<dbReference type="EMBL" id="COPH01000003">
    <property type="protein sequence ID" value="CLV58593.1"/>
    <property type="molecule type" value="Genomic_DNA"/>
</dbReference>
<dbReference type="EMBL" id="JAGIZI010000006">
    <property type="protein sequence ID" value="MBP0682594.1"/>
    <property type="molecule type" value="Genomic_DNA"/>
</dbReference>
<dbReference type="Proteomes" id="UP000050139">
    <property type="component" value="Unassembled WGS sequence"/>
</dbReference>
<evidence type="ECO:0000313" key="1">
    <source>
        <dbReference type="EMBL" id="CKS30576.1"/>
    </source>
</evidence>
<evidence type="ECO:0000313" key="7">
    <source>
        <dbReference type="Proteomes" id="UP000049023"/>
    </source>
</evidence>
<evidence type="ECO:0000313" key="4">
    <source>
        <dbReference type="EMBL" id="OMH58232.1"/>
    </source>
</evidence>
<sequence length="215" mass="23102">MYTAENAPGVAVLLSGDADVPGPLTGLPTHQDNLDTVIGRYSRLIVVGADADLGAVLTRLLRTDRLDVEVGYVPRRRSPATRAYRLPAGRRAARRARCGVARRVPLIRDETGSVIVGRAQWLPAEEQALIHGEAVVDDTVLFDGDVAGVCIEPTLTLPGLRAAVDGAGKWRRWIGGRAAQLGTTGAAVLRDGVAAPRPVRRSTFYRNVEGWLLVR</sequence>
<evidence type="ECO:0000313" key="5">
    <source>
        <dbReference type="EMBL" id="REQ55103.1"/>
    </source>
</evidence>
<reference evidence="1 7" key="2">
    <citation type="submission" date="2015-03" db="EMBL/GenBank/DDBJ databases">
        <authorList>
            <consortium name="Pathogen Informatics"/>
        </authorList>
    </citation>
    <scope>NUCLEOTIDE SEQUENCE [LARGE SCALE GENOMIC DNA]</scope>
    <source>
        <strain evidence="1 7">Bir 187</strain>
    </source>
</reference>
<dbReference type="Proteomes" id="UP000256381">
    <property type="component" value="Unassembled WGS sequence"/>
</dbReference>
<evidence type="ECO:0000313" key="3">
    <source>
        <dbReference type="EMBL" id="MBP0682594.1"/>
    </source>
</evidence>
<reference evidence="4 9" key="3">
    <citation type="submission" date="2016-04" db="EMBL/GenBank/DDBJ databases">
        <authorList>
            <person name="Bigi M."/>
            <person name="Bigi F."/>
            <person name="Soria M.A."/>
        </authorList>
    </citation>
    <scope>NUCLEOTIDE SEQUENCE [LARGE SCALE GENOMIC DNA]</scope>
    <source>
        <strain evidence="4 9">6548</strain>
    </source>
</reference>
<evidence type="ECO:0000313" key="11">
    <source>
        <dbReference type="Proteomes" id="UP000300237"/>
    </source>
</evidence>
<reference evidence="6 11" key="7">
    <citation type="submission" date="2018-08" db="EMBL/GenBank/DDBJ databases">
        <authorList>
            <person name="Fokvardsen B D."/>
            <person name="Norman A."/>
        </authorList>
    </citation>
    <scope>NUCLEOTIDE SEQUENCE [LARGE SCALE GENOMIC DNA]</scope>
    <source>
        <strain evidence="6 11">DKC2</strain>
    </source>
</reference>
<dbReference type="Proteomes" id="UP000300237">
    <property type="component" value="Chromosome"/>
</dbReference>
<dbReference type="GeneID" id="45424323"/>
<dbReference type="EMBL" id="LWDQ01000001">
    <property type="protein sequence ID" value="OMH58232.1"/>
    <property type="molecule type" value="Genomic_DNA"/>
</dbReference>
<dbReference type="RefSeq" id="WP_003401831.1">
    <property type="nucleotide sequence ID" value="NZ_AP017901.1"/>
</dbReference>
<reference evidence="3 12" key="8">
    <citation type="submission" date="2021-03" db="EMBL/GenBank/DDBJ databases">
        <title>Whole Genome Sequencing of Mycobacterium tuberculosis clinical isolates from Arunachal Pradesh, India.</title>
        <authorList>
            <person name="Singh S."/>
            <person name="Mudliar S.R."/>
            <person name="Kulsum U."/>
            <person name="Rufai S.B."/>
            <person name="Singh P.K."/>
            <person name="Umpo M."/>
            <person name="Nyori M."/>
        </authorList>
    </citation>
    <scope>NUCLEOTIDE SEQUENCE [LARGE SCALE GENOMIC DNA]</scope>
    <source>
        <strain evidence="3 12">OMICS/BPL/0142/20/SP</strain>
    </source>
</reference>
<dbReference type="EMBL" id="CNFU01000674">
    <property type="protein sequence ID" value="CKS30576.1"/>
    <property type="molecule type" value="Genomic_DNA"/>
</dbReference>
<reference evidence="2 8" key="1">
    <citation type="submission" date="2015-03" db="EMBL/GenBank/DDBJ databases">
        <authorList>
            <consortium name="Pathogen Informatics"/>
            <person name="Murphy D."/>
        </authorList>
    </citation>
    <scope>NUCLEOTIDE SEQUENCE [LARGE SCALE GENOMIC DNA]</scope>
    <source>
        <strain evidence="2 8">0268S</strain>
    </source>
</reference>
<dbReference type="Proteomes" id="UP000189452">
    <property type="component" value="Chromosome"/>
</dbReference>
<reference evidence="5 10" key="4">
    <citation type="journal article" date="2017" name="N. Engl. J. Med.">
        <title>Transmission of Extensively Drug-Resistant Tuberculosis in South Africa.</title>
        <authorList>
            <person name="Shah N.S."/>
            <person name="Auld S.C."/>
            <person name="Brust J.C."/>
            <person name="Mathema B."/>
            <person name="Ismail N."/>
            <person name="Moodley P."/>
            <person name="Mlisana K."/>
            <person name="Allana S."/>
            <person name="Campbell A."/>
            <person name="Mthiyane T."/>
            <person name="Morris N."/>
            <person name="Mpangase P."/>
            <person name="van der Meulen H."/>
            <person name="Omar S.V."/>
            <person name="Brown T.S."/>
            <person name="Narechania A."/>
            <person name="Shaskina E."/>
            <person name="Kapwata T."/>
            <person name="Kreiswirth B."/>
            <person name="Gandhi N.R."/>
        </authorList>
    </citation>
    <scope>NUCLEOTIDE SEQUENCE [LARGE SCALE GENOMIC DNA]</scope>
    <source>
        <strain evidence="5 10">32301_S10</strain>
    </source>
</reference>
<protein>
    <submittedName>
        <fullName evidence="3">Peptidase M50</fullName>
    </submittedName>
    <submittedName>
        <fullName evidence="1">Peptidase, M50 family protein</fullName>
    </submittedName>
</protein>
<evidence type="ECO:0000313" key="10">
    <source>
        <dbReference type="Proteomes" id="UP000256381"/>
    </source>
</evidence>
<organism evidence="1 7">
    <name type="scientific">Mycobacterium tuberculosis</name>
    <dbReference type="NCBI Taxonomy" id="1773"/>
    <lineage>
        <taxon>Bacteria</taxon>
        <taxon>Bacillati</taxon>
        <taxon>Actinomycetota</taxon>
        <taxon>Actinomycetes</taxon>
        <taxon>Mycobacteriales</taxon>
        <taxon>Mycobacteriaceae</taxon>
        <taxon>Mycobacterium</taxon>
        <taxon>Mycobacterium tuberculosis complex</taxon>
    </lineage>
</organism>
<dbReference type="OMA" id="MRIDALW"/>
<evidence type="ECO:0000313" key="2">
    <source>
        <dbReference type="EMBL" id="CLV58593.1"/>
    </source>
</evidence>
<dbReference type="EMBL" id="QTBD01000081">
    <property type="protein sequence ID" value="REQ55103.1"/>
    <property type="molecule type" value="Genomic_DNA"/>
</dbReference>
<proteinExistence type="predicted"/>
<dbReference type="Proteomes" id="UP000049023">
    <property type="component" value="Unassembled WGS sequence"/>
</dbReference>
<accession>A0A045INN2</accession>
<reference evidence="5" key="6">
    <citation type="submission" date="2018-07" db="EMBL/GenBank/DDBJ databases">
        <authorList>
            <person name="Shah S."/>
            <person name="Brown T."/>
            <person name="Auld S."/>
            <person name="Bratton K."/>
            <person name="Narechania A."/>
            <person name="Mathema B."/>
            <person name="Gandhi N."/>
        </authorList>
    </citation>
    <scope>NUCLEOTIDE SEQUENCE</scope>
    <source>
        <strain evidence="5">32301_S10</strain>
    </source>
</reference>